<reference evidence="2" key="1">
    <citation type="submission" date="2017-09" db="EMBL/GenBank/DDBJ databases">
        <authorList>
            <person name="Varghese N."/>
            <person name="Submissions S."/>
        </authorList>
    </citation>
    <scope>NUCLEOTIDE SEQUENCE [LARGE SCALE GENOMIC DNA]</scope>
    <source>
        <strain evidence="2">MSL47</strain>
    </source>
</reference>
<dbReference type="Proteomes" id="UP000219573">
    <property type="component" value="Unassembled WGS sequence"/>
</dbReference>
<proteinExistence type="predicted"/>
<keyword evidence="2" id="KW-1185">Reference proteome</keyword>
<accession>A0A285GXF7</accession>
<evidence type="ECO:0000313" key="1">
    <source>
        <dbReference type="EMBL" id="SNY27984.1"/>
    </source>
</evidence>
<dbReference type="EMBL" id="OBDZ01000011">
    <property type="protein sequence ID" value="SNY27984.1"/>
    <property type="molecule type" value="Genomic_DNA"/>
</dbReference>
<gene>
    <name evidence="1" type="ORF">SAMN06265827_111121</name>
</gene>
<organism evidence="1 2">
    <name type="scientific">Orenia metallireducens</name>
    <dbReference type="NCBI Taxonomy" id="1413210"/>
    <lineage>
        <taxon>Bacteria</taxon>
        <taxon>Bacillati</taxon>
        <taxon>Bacillota</taxon>
        <taxon>Clostridia</taxon>
        <taxon>Halanaerobiales</taxon>
        <taxon>Halobacteroidaceae</taxon>
        <taxon>Orenia</taxon>
    </lineage>
</organism>
<dbReference type="AlphaFoldDB" id="A0A285GXF7"/>
<name>A0A285GXF7_9FIRM</name>
<evidence type="ECO:0000313" key="2">
    <source>
        <dbReference type="Proteomes" id="UP000219573"/>
    </source>
</evidence>
<sequence length="35" mass="3849">MNNLVIVMLLIILLLIGVGSIKNKYIFMTCLGIAI</sequence>
<protein>
    <submittedName>
        <fullName evidence="1">Uncharacterized protein</fullName>
    </submittedName>
</protein>